<keyword evidence="2" id="KW-0436">Ligase</keyword>
<keyword evidence="2" id="KW-0378">Hydrolase</keyword>
<keyword evidence="2" id="KW-0573">Peptidoglycan synthesis</keyword>
<dbReference type="GO" id="GO:0071555">
    <property type="term" value="P:cell wall organization"/>
    <property type="evidence" value="ECO:0007669"/>
    <property type="project" value="UniProtKB-KW"/>
</dbReference>
<dbReference type="SUPFAM" id="SSF52317">
    <property type="entry name" value="Class I glutamine amidotransferase-like"/>
    <property type="match status" value="1"/>
</dbReference>
<evidence type="ECO:0000256" key="2">
    <source>
        <dbReference type="HAMAP-Rule" id="MF_02213"/>
    </source>
</evidence>
<dbReference type="EC" id="6.3.5.13" evidence="2"/>
<comment type="similarity">
    <text evidence="2">Belongs to the CobB/CobQ family. GatD subfamily.</text>
</comment>
<sequence>MAKPISLNICHLYPDLMDTYGDKGNIIDLVKRCQWRGINVKITNISVGDSLSDFSAKGGPALGWDFYFFGGGQDRQQIIVGRDLQSKANYLKKAIENGCVLLSICGGYQLLQKYFKTLDGKIIKGIGLFNAYTIGSHDRMIQNLWIDLEENLVKEIKEIYPTIDNGQLTTNLIGFENHSGKTYLDQAVQPLGKVIIGTGNNGEDQTEGAIYKNAFGCYLHGSLLPKNPHFADFLISKALERRYGKVKLEPLDDSIEWQAHQAAIDRTRP</sequence>
<evidence type="ECO:0000313" key="5">
    <source>
        <dbReference type="Proteomes" id="UP000034493"/>
    </source>
</evidence>
<dbReference type="GO" id="GO:0004359">
    <property type="term" value="F:glutaminase activity"/>
    <property type="evidence" value="ECO:0007669"/>
    <property type="project" value="UniProtKB-UniRule"/>
</dbReference>
<protein>
    <recommendedName>
        <fullName evidence="2">Lipid II isoglutaminyl synthase (glutamine-hydrolyzing) subunit GatD</fullName>
        <ecNumber evidence="2">6.3.5.13</ecNumber>
    </recommendedName>
    <alternativeName>
        <fullName evidence="2">Lipid II isoglutaminyl synthase glutaminase subunit</fullName>
        <ecNumber evidence="2">3.5.1.2</ecNumber>
    </alternativeName>
</protein>
<dbReference type="InterPro" id="IPR029062">
    <property type="entry name" value="Class_I_gatase-like"/>
</dbReference>
<dbReference type="Gene3D" id="3.40.50.880">
    <property type="match status" value="1"/>
</dbReference>
<evidence type="ECO:0000259" key="3">
    <source>
        <dbReference type="Pfam" id="PF07685"/>
    </source>
</evidence>
<comment type="function">
    <text evidence="2">The lipid II isoglutaminyl synthase complex catalyzes the formation of alpha-D-isoglutamine in the cell wall lipid II stem peptide. The GatD subunit catalyzes the hydrolysis of glutamine to glutamate and ammonia. The resulting ammonia molecule is channeled to the active site of MurT.</text>
</comment>
<dbReference type="GO" id="GO:0009236">
    <property type="term" value="P:cobalamin biosynthetic process"/>
    <property type="evidence" value="ECO:0007669"/>
    <property type="project" value="InterPro"/>
</dbReference>
<keyword evidence="1 2" id="KW-0315">Glutamine amidotransferase</keyword>
<dbReference type="EMBL" id="LCBC01000021">
    <property type="protein sequence ID" value="KKS03267.1"/>
    <property type="molecule type" value="Genomic_DNA"/>
</dbReference>
<comment type="caution">
    <text evidence="4">The sequence shown here is derived from an EMBL/GenBank/DDBJ whole genome shotgun (WGS) entry which is preliminary data.</text>
</comment>
<dbReference type="CDD" id="cd01750">
    <property type="entry name" value="GATase1_CobQ"/>
    <property type="match status" value="1"/>
</dbReference>
<dbReference type="InterPro" id="IPR033949">
    <property type="entry name" value="CobQ_GATase1"/>
</dbReference>
<accession>A0A0G0VUB1</accession>
<dbReference type="AlphaFoldDB" id="A0A0G0VUB1"/>
<dbReference type="EC" id="3.5.1.2" evidence="2"/>
<keyword evidence="2" id="KW-0961">Cell wall biogenesis/degradation</keyword>
<dbReference type="Proteomes" id="UP000034493">
    <property type="component" value="Unassembled WGS sequence"/>
</dbReference>
<comment type="catalytic activity">
    <reaction evidence="2">
        <text>beta-D-GlcNAc-(1-&gt;4)-Mur2Ac(oyl-L-Ala-gamma-D-Glu-L-Lys-D-Ala-D-Ala)-di-trans,octa-cis-undecaprenyl diphosphate + L-glutamine + ATP + H2O = beta-D-GlcNAc-(1-&gt;4)-Mur2Ac(oyl-L-Ala-D-isoglutaminyl-L-Lys-D-Ala-D-Ala)-di-trans,octa-cis-undecaprenyl diphosphate + L-glutamate + ADP + phosphate + H(+)</text>
        <dbReference type="Rhea" id="RHEA:57928"/>
        <dbReference type="ChEBI" id="CHEBI:15377"/>
        <dbReference type="ChEBI" id="CHEBI:15378"/>
        <dbReference type="ChEBI" id="CHEBI:29985"/>
        <dbReference type="ChEBI" id="CHEBI:30616"/>
        <dbReference type="ChEBI" id="CHEBI:43474"/>
        <dbReference type="ChEBI" id="CHEBI:58359"/>
        <dbReference type="ChEBI" id="CHEBI:60033"/>
        <dbReference type="ChEBI" id="CHEBI:62233"/>
        <dbReference type="ChEBI" id="CHEBI:456216"/>
        <dbReference type="EC" id="6.3.5.13"/>
    </reaction>
</comment>
<dbReference type="GO" id="GO:0008360">
    <property type="term" value="P:regulation of cell shape"/>
    <property type="evidence" value="ECO:0007669"/>
    <property type="project" value="UniProtKB-KW"/>
</dbReference>
<dbReference type="InterPro" id="IPR011698">
    <property type="entry name" value="GATase_3"/>
</dbReference>
<dbReference type="GO" id="GO:0009252">
    <property type="term" value="P:peptidoglycan biosynthetic process"/>
    <property type="evidence" value="ECO:0007669"/>
    <property type="project" value="UniProtKB-UniRule"/>
</dbReference>
<dbReference type="UniPathway" id="UPA00219"/>
<comment type="pathway">
    <text evidence="2">Cell wall biogenesis; peptidoglycan biosynthesis.</text>
</comment>
<organism evidence="4 5">
    <name type="scientific">Candidatus Curtissbacteria bacterium GW2011_GWA2_41_24</name>
    <dbReference type="NCBI Taxonomy" id="1618411"/>
    <lineage>
        <taxon>Bacteria</taxon>
        <taxon>Candidatus Curtissiibacteriota</taxon>
    </lineage>
</organism>
<feature type="active site" description="Nucleophile" evidence="2">
    <location>
        <position position="105"/>
    </location>
</feature>
<keyword evidence="4" id="KW-0808">Transferase</keyword>
<reference evidence="4 5" key="1">
    <citation type="journal article" date="2015" name="Nature">
        <title>rRNA introns, odd ribosomes, and small enigmatic genomes across a large radiation of phyla.</title>
        <authorList>
            <person name="Brown C.T."/>
            <person name="Hug L.A."/>
            <person name="Thomas B.C."/>
            <person name="Sharon I."/>
            <person name="Castelle C.J."/>
            <person name="Singh A."/>
            <person name="Wilkins M.J."/>
            <person name="Williams K.H."/>
            <person name="Banfield J.F."/>
        </authorList>
    </citation>
    <scope>NUCLEOTIDE SEQUENCE [LARGE SCALE GENOMIC DNA]</scope>
</reference>
<feature type="active site" evidence="2">
    <location>
        <position position="220"/>
    </location>
</feature>
<feature type="binding site" evidence="2">
    <location>
        <position position="139"/>
    </location>
    <ligand>
        <name>substrate</name>
    </ligand>
</feature>
<dbReference type="Pfam" id="PF07685">
    <property type="entry name" value="GATase_3"/>
    <property type="match status" value="1"/>
</dbReference>
<name>A0A0G0VUB1_9BACT</name>
<dbReference type="InterPro" id="IPR043702">
    <property type="entry name" value="Lipid_II_synth_GatD"/>
</dbReference>
<dbReference type="PROSITE" id="PS51274">
    <property type="entry name" value="GATASE_COBBQ"/>
    <property type="match status" value="1"/>
</dbReference>
<keyword evidence="2" id="KW-0133">Cell shape</keyword>
<dbReference type="PANTHER" id="PTHR21343:SF9">
    <property type="entry name" value="LIPID II ISOGLUTAMINYL SYNTHASE (GLUTAMINE-HYDROLYZING) SUBUNIT GATD"/>
    <property type="match status" value="1"/>
</dbReference>
<dbReference type="PANTHER" id="PTHR21343">
    <property type="entry name" value="DETHIOBIOTIN SYNTHETASE"/>
    <property type="match status" value="1"/>
</dbReference>
<comment type="catalytic activity">
    <reaction evidence="2">
        <text>L-glutamine + H2O = L-glutamate + NH4(+)</text>
        <dbReference type="Rhea" id="RHEA:15889"/>
        <dbReference type="ChEBI" id="CHEBI:15377"/>
        <dbReference type="ChEBI" id="CHEBI:28938"/>
        <dbReference type="ChEBI" id="CHEBI:29985"/>
        <dbReference type="ChEBI" id="CHEBI:58359"/>
        <dbReference type="EC" id="3.5.1.2"/>
    </reaction>
</comment>
<evidence type="ECO:0000313" key="4">
    <source>
        <dbReference type="EMBL" id="KKS03267.1"/>
    </source>
</evidence>
<dbReference type="HAMAP" id="MF_02213">
    <property type="entry name" value="Lipid_II_synth_GatD"/>
    <property type="match status" value="1"/>
</dbReference>
<evidence type="ECO:0000256" key="1">
    <source>
        <dbReference type="ARBA" id="ARBA00022962"/>
    </source>
</evidence>
<proteinExistence type="inferred from homology"/>
<dbReference type="GO" id="GO:0140282">
    <property type="term" value="F:carbon-nitrogen ligase activity on lipid II"/>
    <property type="evidence" value="ECO:0007669"/>
    <property type="project" value="UniProtKB-UniRule"/>
</dbReference>
<comment type="subunit">
    <text evidence="2">Forms a heterodimer with MurT.</text>
</comment>
<feature type="domain" description="CobB/CobQ-like glutamine amidotransferase" evidence="3">
    <location>
        <begin position="8"/>
        <end position="227"/>
    </location>
</feature>
<gene>
    <name evidence="2" type="primary">gatD</name>
    <name evidence="4" type="ORF">UU56_C0021G0015</name>
</gene>
<dbReference type="PATRIC" id="fig|1618411.3.peg.1009"/>
<dbReference type="GO" id="GO:0016740">
    <property type="term" value="F:transferase activity"/>
    <property type="evidence" value="ECO:0007669"/>
    <property type="project" value="UniProtKB-KW"/>
</dbReference>